<reference evidence="3" key="1">
    <citation type="submission" date="2012-12" db="EMBL/GenBank/DDBJ databases">
        <authorList>
            <person name="Hellsten U."/>
            <person name="Grimwood J."/>
            <person name="Chapman J.A."/>
            <person name="Shapiro H."/>
            <person name="Aerts A."/>
            <person name="Otillar R.P."/>
            <person name="Terry A.Y."/>
            <person name="Boore J.L."/>
            <person name="Simakov O."/>
            <person name="Marletaz F."/>
            <person name="Cho S.-J."/>
            <person name="Edsinger-Gonzales E."/>
            <person name="Havlak P."/>
            <person name="Kuo D.-H."/>
            <person name="Larsson T."/>
            <person name="Lv J."/>
            <person name="Arendt D."/>
            <person name="Savage R."/>
            <person name="Osoegawa K."/>
            <person name="de Jong P."/>
            <person name="Lindberg D.R."/>
            <person name="Seaver E.C."/>
            <person name="Weisblat D.A."/>
            <person name="Putnam N.H."/>
            <person name="Grigoriev I.V."/>
            <person name="Rokhsar D.S."/>
        </authorList>
    </citation>
    <scope>NUCLEOTIDE SEQUENCE</scope>
    <source>
        <strain evidence="3">I ESC-2004</strain>
    </source>
</reference>
<evidence type="ECO:0008006" key="4">
    <source>
        <dbReference type="Google" id="ProtNLM"/>
    </source>
</evidence>
<keyword evidence="3" id="KW-1185">Reference proteome</keyword>
<gene>
    <name evidence="1" type="ORF">CAPTEDRAFT_226857</name>
</gene>
<reference evidence="1 3" key="2">
    <citation type="journal article" date="2013" name="Nature">
        <title>Insights into bilaterian evolution from three spiralian genomes.</title>
        <authorList>
            <person name="Simakov O."/>
            <person name="Marletaz F."/>
            <person name="Cho S.J."/>
            <person name="Edsinger-Gonzales E."/>
            <person name="Havlak P."/>
            <person name="Hellsten U."/>
            <person name="Kuo D.H."/>
            <person name="Larsson T."/>
            <person name="Lv J."/>
            <person name="Arendt D."/>
            <person name="Savage R."/>
            <person name="Osoegawa K."/>
            <person name="de Jong P."/>
            <person name="Grimwood J."/>
            <person name="Chapman J.A."/>
            <person name="Shapiro H."/>
            <person name="Aerts A."/>
            <person name="Otillar R.P."/>
            <person name="Terry A.Y."/>
            <person name="Boore J.L."/>
            <person name="Grigoriev I.V."/>
            <person name="Lindberg D.R."/>
            <person name="Seaver E.C."/>
            <person name="Weisblat D.A."/>
            <person name="Putnam N.H."/>
            <person name="Rokhsar D.S."/>
        </authorList>
    </citation>
    <scope>NUCLEOTIDE SEQUENCE</scope>
    <source>
        <strain evidence="1 3">I ESC-2004</strain>
    </source>
</reference>
<dbReference type="EnsemblMetazoa" id="CapteT226857">
    <property type="protein sequence ID" value="CapteP226857"/>
    <property type="gene ID" value="CapteG226857"/>
</dbReference>
<dbReference type="Proteomes" id="UP000014760">
    <property type="component" value="Unassembled WGS sequence"/>
</dbReference>
<dbReference type="EMBL" id="AMQN01009900">
    <property type="status" value="NOT_ANNOTATED_CDS"/>
    <property type="molecule type" value="Genomic_DNA"/>
</dbReference>
<dbReference type="OrthoDB" id="10001404at2759"/>
<accession>R7U179</accession>
<dbReference type="EMBL" id="KB306540">
    <property type="protein sequence ID" value="ELT99744.1"/>
    <property type="molecule type" value="Genomic_DNA"/>
</dbReference>
<evidence type="ECO:0000313" key="1">
    <source>
        <dbReference type="EMBL" id="ELT99744.1"/>
    </source>
</evidence>
<dbReference type="AlphaFoldDB" id="R7U179"/>
<sequence>MALPMPTLIYPVRLSEQTSPLKQKPRASPLLYRIPSQGHGLCKHATTILGDQGGLVYLVTDTPKLARCKEVPPHVTYKGARPLHRTTLKMHATEHPSYDTTNQKFHGGKIGLCLPERDQPYPSQHFSQFDLFHRTNLASPSDVHEMKCSTHYDEEFSAKGTGEGPARLHFPSFLNKMTMNEGSGVKSVMLPPKGDQRTGRFWTQYNRVHNRLGAALGPGVPRERPVLSAHNPITGSYQGPSTKEDNRRISGNRVLYHNFGRRGAETTSFF</sequence>
<organism evidence="1">
    <name type="scientific">Capitella teleta</name>
    <name type="common">Polychaete worm</name>
    <dbReference type="NCBI Taxonomy" id="283909"/>
    <lineage>
        <taxon>Eukaryota</taxon>
        <taxon>Metazoa</taxon>
        <taxon>Spiralia</taxon>
        <taxon>Lophotrochozoa</taxon>
        <taxon>Annelida</taxon>
        <taxon>Polychaeta</taxon>
        <taxon>Sedentaria</taxon>
        <taxon>Scolecida</taxon>
        <taxon>Capitellidae</taxon>
        <taxon>Capitella</taxon>
    </lineage>
</organism>
<dbReference type="OMA" id="DHPNKLH"/>
<evidence type="ECO:0000313" key="2">
    <source>
        <dbReference type="EnsemblMetazoa" id="CapteP226857"/>
    </source>
</evidence>
<name>R7U179_CAPTE</name>
<evidence type="ECO:0000313" key="3">
    <source>
        <dbReference type="Proteomes" id="UP000014760"/>
    </source>
</evidence>
<protein>
    <recommendedName>
        <fullName evidence="4">Protein phosphatase 1 regulatory subunit 32</fullName>
    </recommendedName>
</protein>
<reference evidence="2" key="3">
    <citation type="submission" date="2015-06" db="UniProtKB">
        <authorList>
            <consortium name="EnsemblMetazoa"/>
        </authorList>
    </citation>
    <scope>IDENTIFICATION</scope>
</reference>
<proteinExistence type="predicted"/>
<dbReference type="HOGENOM" id="CLU_1148333_0_0_1"/>